<sequence>MVQLCQSLGDPCYGGLRPLTFVHQPAAKDHHFINIVMLDAQTAAKRVGKRGQILACRHAAQFQEGHGNCSDGKVRLVDAFDRMRIGAAAKAKSARRIDQIAGDISDLAGGFTGHVEAPVPDTGRAQDAQNHKKHDAPQLFTKNGYADAKLSASASAKTITSAWMMRKFVKLAILATTVAVAGCDSANIGKSAVDAPTLSANKPGLAGRAVAALPGTAPLPDMRWDGRQNDEAWTRATLAALNAEGAVLMSRVPSDVMEYCPGYASQTTENRRAFWAGLLSAVAKHESSHNAAARGAGGRYLGLMQISPATARNFGCGGSLLDGRANMACAVRIAATQIGRDNAIAGSSKGGWRGVARDWMPLRNSAKRAEIAAWTRSQSYCR</sequence>
<dbReference type="Pfam" id="PF01464">
    <property type="entry name" value="SLT"/>
    <property type="match status" value="1"/>
</dbReference>
<accession>A0A5C6S8T3</accession>
<dbReference type="AlphaFoldDB" id="A0A5C6S8T3"/>
<evidence type="ECO:0000256" key="1">
    <source>
        <dbReference type="ARBA" id="ARBA00009387"/>
    </source>
</evidence>
<dbReference type="Proteomes" id="UP000321562">
    <property type="component" value="Unassembled WGS sequence"/>
</dbReference>
<dbReference type="EMBL" id="VOPL01000001">
    <property type="protein sequence ID" value="TXB70881.1"/>
    <property type="molecule type" value="Genomic_DNA"/>
</dbReference>
<name>A0A5C6S8T3_9RHOB</name>
<gene>
    <name evidence="3" type="ORF">FQV27_03270</name>
</gene>
<evidence type="ECO:0000313" key="3">
    <source>
        <dbReference type="EMBL" id="TXB70881.1"/>
    </source>
</evidence>
<reference evidence="3 4" key="1">
    <citation type="submission" date="2019-08" db="EMBL/GenBank/DDBJ databases">
        <authorList>
            <person name="Ye J."/>
        </authorList>
    </citation>
    <scope>NUCLEOTIDE SEQUENCE [LARGE SCALE GENOMIC DNA]</scope>
    <source>
        <strain evidence="3 4">TK008</strain>
    </source>
</reference>
<evidence type="ECO:0000313" key="4">
    <source>
        <dbReference type="Proteomes" id="UP000321562"/>
    </source>
</evidence>
<dbReference type="CDD" id="cd00254">
    <property type="entry name" value="LT-like"/>
    <property type="match status" value="1"/>
</dbReference>
<dbReference type="SUPFAM" id="SSF53955">
    <property type="entry name" value="Lysozyme-like"/>
    <property type="match status" value="1"/>
</dbReference>
<comment type="similarity">
    <text evidence="1">Belongs to the virb1 family.</text>
</comment>
<dbReference type="OrthoDB" id="5763339at2"/>
<dbReference type="Gene3D" id="1.10.530.10">
    <property type="match status" value="1"/>
</dbReference>
<dbReference type="InterPro" id="IPR023346">
    <property type="entry name" value="Lysozyme-like_dom_sf"/>
</dbReference>
<proteinExistence type="inferred from homology"/>
<protein>
    <submittedName>
        <fullName evidence="3">Lytic transglycosylase domain-containing protein</fullName>
    </submittedName>
</protein>
<keyword evidence="4" id="KW-1185">Reference proteome</keyword>
<dbReference type="InterPro" id="IPR008258">
    <property type="entry name" value="Transglycosylase_SLT_dom_1"/>
</dbReference>
<organism evidence="3 4">
    <name type="scientific">Paracoccus aurantiacus</name>
    <dbReference type="NCBI Taxonomy" id="2599412"/>
    <lineage>
        <taxon>Bacteria</taxon>
        <taxon>Pseudomonadati</taxon>
        <taxon>Pseudomonadota</taxon>
        <taxon>Alphaproteobacteria</taxon>
        <taxon>Rhodobacterales</taxon>
        <taxon>Paracoccaceae</taxon>
        <taxon>Paracoccus</taxon>
    </lineage>
</organism>
<evidence type="ECO:0000259" key="2">
    <source>
        <dbReference type="Pfam" id="PF01464"/>
    </source>
</evidence>
<comment type="caution">
    <text evidence="3">The sequence shown here is derived from an EMBL/GenBank/DDBJ whole genome shotgun (WGS) entry which is preliminary data.</text>
</comment>
<feature type="domain" description="Transglycosylase SLT" evidence="2">
    <location>
        <begin position="267"/>
        <end position="316"/>
    </location>
</feature>